<keyword evidence="1" id="KW-0812">Transmembrane</keyword>
<dbReference type="Proteomes" id="UP000198970">
    <property type="component" value="Chromosome I"/>
</dbReference>
<dbReference type="RefSeq" id="WP_100041422.1">
    <property type="nucleotide sequence ID" value="NZ_LT630003.1"/>
</dbReference>
<feature type="transmembrane region" description="Helical" evidence="1">
    <location>
        <begin position="55"/>
        <end position="73"/>
    </location>
</feature>
<evidence type="ECO:0000313" key="2">
    <source>
        <dbReference type="EMBL" id="SET57061.1"/>
    </source>
</evidence>
<protein>
    <submittedName>
        <fullName evidence="2">Uncharacterized protein</fullName>
    </submittedName>
</protein>
<feature type="transmembrane region" description="Helical" evidence="1">
    <location>
        <begin position="119"/>
        <end position="143"/>
    </location>
</feature>
<feature type="transmembrane region" description="Helical" evidence="1">
    <location>
        <begin position="208"/>
        <end position="228"/>
    </location>
</feature>
<dbReference type="EMBL" id="LT630003">
    <property type="protein sequence ID" value="SET57061.1"/>
    <property type="molecule type" value="Genomic_DNA"/>
</dbReference>
<accession>A0ABY1C2J9</accession>
<feature type="transmembrane region" description="Helical" evidence="1">
    <location>
        <begin position="93"/>
        <end position="113"/>
    </location>
</feature>
<reference evidence="2 3" key="1">
    <citation type="submission" date="2016-10" db="EMBL/GenBank/DDBJ databases">
        <authorList>
            <person name="Varghese N."/>
            <person name="Submissions S."/>
        </authorList>
    </citation>
    <scope>NUCLEOTIDE SEQUENCE [LARGE SCALE GENOMIC DNA]</scope>
    <source>
        <strain evidence="2 3">ATCC 19403</strain>
    </source>
</reference>
<name>A0ABY1C2J9_9FIRM</name>
<keyword evidence="1" id="KW-1133">Transmembrane helix</keyword>
<evidence type="ECO:0000313" key="3">
    <source>
        <dbReference type="Proteomes" id="UP000198970"/>
    </source>
</evidence>
<keyword evidence="3" id="KW-1185">Reference proteome</keyword>
<gene>
    <name evidence="2" type="ORF">SAMN02745906_0428</name>
</gene>
<evidence type="ECO:0000256" key="1">
    <source>
        <dbReference type="SAM" id="Phobius"/>
    </source>
</evidence>
<feature type="transmembrane region" description="Helical" evidence="1">
    <location>
        <begin position="12"/>
        <end position="43"/>
    </location>
</feature>
<keyword evidence="1" id="KW-0472">Membrane</keyword>
<sequence length="231" mass="27072">MDTFIKKRKNYYILMILTGMFLYLEGKMIFIEHLIIGIINILYPLMDLRFEVFSTFIELVIIYGEIVILLLILSRWCSNKYDAWSGFRKSLYFYIGASIILEKIVLYLFYYVISSLLNTILGIVILTTMLKILIIFSIMLIICKISIKDKKQAFFKEKKIQKSFIIVVLITVCISIFVILGQWIGYTFSSANFNDLFNLMTGATPEYLIIDKWILPYLCRICAVLFLVDRN</sequence>
<feature type="transmembrane region" description="Helical" evidence="1">
    <location>
        <begin position="164"/>
        <end position="188"/>
    </location>
</feature>
<organism evidence="2 3">
    <name type="scientific">Lacrimispora sphenoides JCM 1415</name>
    <dbReference type="NCBI Taxonomy" id="1297793"/>
    <lineage>
        <taxon>Bacteria</taxon>
        <taxon>Bacillati</taxon>
        <taxon>Bacillota</taxon>
        <taxon>Clostridia</taxon>
        <taxon>Lachnospirales</taxon>
        <taxon>Lachnospiraceae</taxon>
        <taxon>Lacrimispora</taxon>
    </lineage>
</organism>
<proteinExistence type="predicted"/>